<evidence type="ECO:0000256" key="2">
    <source>
        <dbReference type="ARBA" id="ARBA00005551"/>
    </source>
</evidence>
<dbReference type="OrthoDB" id="9781411at2"/>
<feature type="transmembrane region" description="Helical" evidence="7">
    <location>
        <begin position="6"/>
        <end position="26"/>
    </location>
</feature>
<organism evidence="9 10">
    <name type="scientific">Anaerobacillus arseniciselenatis</name>
    <dbReference type="NCBI Taxonomy" id="85682"/>
    <lineage>
        <taxon>Bacteria</taxon>
        <taxon>Bacillati</taxon>
        <taxon>Bacillota</taxon>
        <taxon>Bacilli</taxon>
        <taxon>Bacillales</taxon>
        <taxon>Bacillaceae</taxon>
        <taxon>Anaerobacillus</taxon>
    </lineage>
</organism>
<sequence length="389" mass="41804">MFTEFPIILNAGILFLLLFAAGFIGVKVKIPNVIIYILLGIVVSGFFVDLKLLHVTGEIGIILLFFLLGLEFPIKRLAQIAKKIAPAGILDVVLNLGVVMAVCLLFGLDFLTSFIIGGITYATSSSITAKMLESNKRMANTESEFMLGILIFEDIVAPIVVAVLVALTAGTALGAFELSMVFTKIIIMTVVAILLGVFVFSKLADFFDSYINSDVMIMLLVGLALSYGGLALHLGLSEVLGAFLIGITLAEVKRPEPIEHLLLPMKDLLLPLFFLYFGTTIEFGEIPMLGLLITLVLYTIVAKVIVGIVGGKWYGLSKKLAFKAGLSLVSRGEFSVIIASLAVGSLALFGGIYILIIATIGIILFQLAPKLADKIYGKKKPKQKIAIPS</sequence>
<proteinExistence type="inferred from homology"/>
<evidence type="ECO:0000256" key="1">
    <source>
        <dbReference type="ARBA" id="ARBA00004141"/>
    </source>
</evidence>
<feature type="transmembrane region" description="Helical" evidence="7">
    <location>
        <begin position="334"/>
        <end position="365"/>
    </location>
</feature>
<evidence type="ECO:0000256" key="3">
    <source>
        <dbReference type="ARBA" id="ARBA00022448"/>
    </source>
</evidence>
<keyword evidence="10" id="KW-1185">Reference proteome</keyword>
<evidence type="ECO:0000256" key="4">
    <source>
        <dbReference type="ARBA" id="ARBA00022692"/>
    </source>
</evidence>
<comment type="caution">
    <text evidence="9">The sequence shown here is derived from an EMBL/GenBank/DDBJ whole genome shotgun (WGS) entry which is preliminary data.</text>
</comment>
<evidence type="ECO:0000313" key="9">
    <source>
        <dbReference type="EMBL" id="OIJ09366.1"/>
    </source>
</evidence>
<dbReference type="PANTHER" id="PTHR42751">
    <property type="entry name" value="SODIUM/HYDROGEN EXCHANGER FAMILY/TRKA DOMAIN PROTEIN"/>
    <property type="match status" value="1"/>
</dbReference>
<dbReference type="Proteomes" id="UP000180098">
    <property type="component" value="Unassembled WGS sequence"/>
</dbReference>
<feature type="transmembrane region" description="Helical" evidence="7">
    <location>
        <begin position="145"/>
        <end position="169"/>
    </location>
</feature>
<protein>
    <submittedName>
        <fullName evidence="9">Sodium:proton exchanger</fullName>
    </submittedName>
</protein>
<feature type="transmembrane region" description="Helical" evidence="7">
    <location>
        <begin position="33"/>
        <end position="53"/>
    </location>
</feature>
<evidence type="ECO:0000259" key="8">
    <source>
        <dbReference type="Pfam" id="PF00999"/>
    </source>
</evidence>
<dbReference type="Gene3D" id="1.20.1530.20">
    <property type="match status" value="1"/>
</dbReference>
<name>A0A1S2LAJ1_9BACI</name>
<dbReference type="AlphaFoldDB" id="A0A1S2LAJ1"/>
<keyword evidence="6 7" id="KW-0472">Membrane</keyword>
<gene>
    <name evidence="9" type="ORF">BKP35_17015</name>
</gene>
<dbReference type="RefSeq" id="WP_071314575.1">
    <property type="nucleotide sequence ID" value="NZ_MLQQ01000045.1"/>
</dbReference>
<feature type="transmembrane region" description="Helical" evidence="7">
    <location>
        <begin position="59"/>
        <end position="77"/>
    </location>
</feature>
<dbReference type="GO" id="GO:0016020">
    <property type="term" value="C:membrane"/>
    <property type="evidence" value="ECO:0007669"/>
    <property type="project" value="UniProtKB-SubCell"/>
</dbReference>
<dbReference type="GO" id="GO:1902600">
    <property type="term" value="P:proton transmembrane transport"/>
    <property type="evidence" value="ECO:0007669"/>
    <property type="project" value="InterPro"/>
</dbReference>
<evidence type="ECO:0000256" key="5">
    <source>
        <dbReference type="ARBA" id="ARBA00022989"/>
    </source>
</evidence>
<dbReference type="Pfam" id="PF00999">
    <property type="entry name" value="Na_H_Exchanger"/>
    <property type="match status" value="1"/>
</dbReference>
<reference evidence="9 10" key="1">
    <citation type="submission" date="2016-10" db="EMBL/GenBank/DDBJ databases">
        <title>Draft genome sequences of four alkaliphilic bacteria belonging to the Anaerobacillus genus.</title>
        <authorList>
            <person name="Bassil N.M."/>
            <person name="Lloyd J.R."/>
        </authorList>
    </citation>
    <scope>NUCLEOTIDE SEQUENCE [LARGE SCALE GENOMIC DNA]</scope>
    <source>
        <strain evidence="9 10">DSM 15340</strain>
    </source>
</reference>
<feature type="transmembrane region" description="Helical" evidence="7">
    <location>
        <begin position="291"/>
        <end position="314"/>
    </location>
</feature>
<dbReference type="InterPro" id="IPR006153">
    <property type="entry name" value="Cation/H_exchanger_TM"/>
</dbReference>
<evidence type="ECO:0000256" key="6">
    <source>
        <dbReference type="ARBA" id="ARBA00023136"/>
    </source>
</evidence>
<dbReference type="EMBL" id="MLQQ01000045">
    <property type="protein sequence ID" value="OIJ09366.1"/>
    <property type="molecule type" value="Genomic_DNA"/>
</dbReference>
<keyword evidence="5 7" id="KW-1133">Transmembrane helix</keyword>
<dbReference type="InterPro" id="IPR038770">
    <property type="entry name" value="Na+/solute_symporter_sf"/>
</dbReference>
<feature type="transmembrane region" description="Helical" evidence="7">
    <location>
        <begin position="181"/>
        <end position="203"/>
    </location>
</feature>
<comment type="subcellular location">
    <subcellularLocation>
        <location evidence="1">Membrane</location>
        <topology evidence="1">Multi-pass membrane protein</topology>
    </subcellularLocation>
</comment>
<feature type="domain" description="Cation/H+ exchanger transmembrane" evidence="8">
    <location>
        <begin position="17"/>
        <end position="353"/>
    </location>
</feature>
<comment type="similarity">
    <text evidence="2">Belongs to the monovalent cation:proton antiporter 2 (CPA2) transporter (TC 2.A.37) family.</text>
</comment>
<accession>A0A1S2LAJ1</accession>
<keyword evidence="3" id="KW-0813">Transport</keyword>
<evidence type="ECO:0000313" key="10">
    <source>
        <dbReference type="Proteomes" id="UP000180098"/>
    </source>
</evidence>
<feature type="transmembrane region" description="Helical" evidence="7">
    <location>
        <begin position="89"/>
        <end position="108"/>
    </location>
</feature>
<feature type="transmembrane region" description="Helical" evidence="7">
    <location>
        <begin position="215"/>
        <end position="248"/>
    </location>
</feature>
<dbReference type="PANTHER" id="PTHR42751:SF3">
    <property type="entry name" value="SODIUM_GLUTAMATE SYMPORTER"/>
    <property type="match status" value="1"/>
</dbReference>
<evidence type="ECO:0000256" key="7">
    <source>
        <dbReference type="SAM" id="Phobius"/>
    </source>
</evidence>
<dbReference type="GO" id="GO:0015297">
    <property type="term" value="F:antiporter activity"/>
    <property type="evidence" value="ECO:0007669"/>
    <property type="project" value="InterPro"/>
</dbReference>
<keyword evidence="4 7" id="KW-0812">Transmembrane</keyword>